<protein>
    <recommendedName>
        <fullName evidence="4">Glucokinase</fullName>
    </recommendedName>
</protein>
<name>A0ABQ4SDV7_9HYPH</name>
<sequence length="367" mass="39630">MAARQDAARQDVVGSDFPHAAARLPAVVVDSYNVELRQADDEGFIGDRVSKGAFRDLIEDWRERLRRIGEDPLGLEPSRTMTKKTFDRFLLEGPPEAAGVVQGAVEDFAQELATVVRRFLRQKGWRDTERIVVGGGLSDSRVGRLAIGRASVLLKAAGLDLALVPIRHHHDEGGLIGAVHLAPSWIFSGYDSLVAVDIGGTNIRVGIVATNLRKAPDLSRAAVWRSALWRHRDEDPPPGRDAAVARLTAMLEDLIARALKSGLALAPFIGVGCPGLIEPDGQISRGGQNLPGNWESSRFNLPQALRAGVPAIDGHPVMVVMHNDAVVQGLSEVPFLRDVRRWGVLTIGTGLGNARFSNRAEPAGHGR</sequence>
<dbReference type="RefSeq" id="WP_238236308.1">
    <property type="nucleotide sequence ID" value="NZ_BPQQ01000037.1"/>
</dbReference>
<dbReference type="InterPro" id="IPR000600">
    <property type="entry name" value="ROK"/>
</dbReference>
<comment type="caution">
    <text evidence="2">The sequence shown here is derived from an EMBL/GenBank/DDBJ whole genome shotgun (WGS) entry which is preliminary data.</text>
</comment>
<dbReference type="EMBL" id="BPQQ01000037">
    <property type="protein sequence ID" value="GJE01407.1"/>
    <property type="molecule type" value="Genomic_DNA"/>
</dbReference>
<reference evidence="2" key="1">
    <citation type="journal article" date="2021" name="Front. Microbiol.">
        <title>Comprehensive Comparative Genomics and Phenotyping of Methylobacterium Species.</title>
        <authorList>
            <person name="Alessa O."/>
            <person name="Ogura Y."/>
            <person name="Fujitani Y."/>
            <person name="Takami H."/>
            <person name="Hayashi T."/>
            <person name="Sahin N."/>
            <person name="Tani A."/>
        </authorList>
    </citation>
    <scope>NUCLEOTIDE SEQUENCE</scope>
    <source>
        <strain evidence="2">DSM 17168</strain>
    </source>
</reference>
<dbReference type="SUPFAM" id="SSF53067">
    <property type="entry name" value="Actin-like ATPase domain"/>
    <property type="match status" value="1"/>
</dbReference>
<proteinExistence type="inferred from homology"/>
<reference evidence="2" key="2">
    <citation type="submission" date="2021-08" db="EMBL/GenBank/DDBJ databases">
        <authorList>
            <person name="Tani A."/>
            <person name="Ola A."/>
            <person name="Ogura Y."/>
            <person name="Katsura K."/>
            <person name="Hayashi T."/>
        </authorList>
    </citation>
    <scope>NUCLEOTIDE SEQUENCE</scope>
    <source>
        <strain evidence="2">DSM 17168</strain>
    </source>
</reference>
<organism evidence="2 3">
    <name type="scientific">Methylobacterium isbiliense</name>
    <dbReference type="NCBI Taxonomy" id="315478"/>
    <lineage>
        <taxon>Bacteria</taxon>
        <taxon>Pseudomonadati</taxon>
        <taxon>Pseudomonadota</taxon>
        <taxon>Alphaproteobacteria</taxon>
        <taxon>Hyphomicrobiales</taxon>
        <taxon>Methylobacteriaceae</taxon>
        <taxon>Methylobacterium</taxon>
    </lineage>
</organism>
<accession>A0ABQ4SDV7</accession>
<evidence type="ECO:0000256" key="1">
    <source>
        <dbReference type="ARBA" id="ARBA00006479"/>
    </source>
</evidence>
<dbReference type="PANTHER" id="PTHR18964:SF149">
    <property type="entry name" value="BIFUNCTIONAL UDP-N-ACETYLGLUCOSAMINE 2-EPIMERASE_N-ACETYLMANNOSAMINE KINASE"/>
    <property type="match status" value="1"/>
</dbReference>
<dbReference type="InterPro" id="IPR043129">
    <property type="entry name" value="ATPase_NBD"/>
</dbReference>
<evidence type="ECO:0000313" key="2">
    <source>
        <dbReference type="EMBL" id="GJE01407.1"/>
    </source>
</evidence>
<dbReference type="PANTHER" id="PTHR18964">
    <property type="entry name" value="ROK (REPRESSOR, ORF, KINASE) FAMILY"/>
    <property type="match status" value="1"/>
</dbReference>
<dbReference type="Proteomes" id="UP001055153">
    <property type="component" value="Unassembled WGS sequence"/>
</dbReference>
<evidence type="ECO:0008006" key="4">
    <source>
        <dbReference type="Google" id="ProtNLM"/>
    </source>
</evidence>
<dbReference type="Gene3D" id="3.30.420.40">
    <property type="match status" value="1"/>
</dbReference>
<evidence type="ECO:0000313" key="3">
    <source>
        <dbReference type="Proteomes" id="UP001055153"/>
    </source>
</evidence>
<gene>
    <name evidence="2" type="ORF">GMJLKIPL_3337</name>
</gene>
<comment type="similarity">
    <text evidence="1">Belongs to the ROK (NagC/XylR) family.</text>
</comment>
<keyword evidence="3" id="KW-1185">Reference proteome</keyword>
<dbReference type="CDD" id="cd23763">
    <property type="entry name" value="ASKHA_ATPase_ROK"/>
    <property type="match status" value="1"/>
</dbReference>